<evidence type="ECO:0000313" key="3">
    <source>
        <dbReference type="Proteomes" id="UP000784294"/>
    </source>
</evidence>
<feature type="compositionally biased region" description="Polar residues" evidence="1">
    <location>
        <begin position="181"/>
        <end position="191"/>
    </location>
</feature>
<name>A0A3S5CNK4_9PLAT</name>
<evidence type="ECO:0000313" key="2">
    <source>
        <dbReference type="EMBL" id="VEL35544.1"/>
    </source>
</evidence>
<gene>
    <name evidence="2" type="ORF">PXEA_LOCUS28984</name>
</gene>
<feature type="region of interest" description="Disordered" evidence="1">
    <location>
        <begin position="1"/>
        <end position="52"/>
    </location>
</feature>
<dbReference type="AlphaFoldDB" id="A0A3S5CNK4"/>
<dbReference type="Proteomes" id="UP000784294">
    <property type="component" value="Unassembled WGS sequence"/>
</dbReference>
<protein>
    <submittedName>
        <fullName evidence="2">Uncharacterized protein</fullName>
    </submittedName>
</protein>
<reference evidence="2" key="1">
    <citation type="submission" date="2018-11" db="EMBL/GenBank/DDBJ databases">
        <authorList>
            <consortium name="Pathogen Informatics"/>
        </authorList>
    </citation>
    <scope>NUCLEOTIDE SEQUENCE</scope>
</reference>
<proteinExistence type="predicted"/>
<feature type="region of interest" description="Disordered" evidence="1">
    <location>
        <begin position="181"/>
        <end position="205"/>
    </location>
</feature>
<accession>A0A3S5CNK4</accession>
<feature type="compositionally biased region" description="Polar residues" evidence="1">
    <location>
        <begin position="16"/>
        <end position="32"/>
    </location>
</feature>
<dbReference type="EMBL" id="CAAALY010250080">
    <property type="protein sequence ID" value="VEL35544.1"/>
    <property type="molecule type" value="Genomic_DNA"/>
</dbReference>
<organism evidence="2 3">
    <name type="scientific">Protopolystoma xenopodis</name>
    <dbReference type="NCBI Taxonomy" id="117903"/>
    <lineage>
        <taxon>Eukaryota</taxon>
        <taxon>Metazoa</taxon>
        <taxon>Spiralia</taxon>
        <taxon>Lophotrochozoa</taxon>
        <taxon>Platyhelminthes</taxon>
        <taxon>Monogenea</taxon>
        <taxon>Polyopisthocotylea</taxon>
        <taxon>Polystomatidea</taxon>
        <taxon>Polystomatidae</taxon>
        <taxon>Protopolystoma</taxon>
    </lineage>
</organism>
<evidence type="ECO:0000256" key="1">
    <source>
        <dbReference type="SAM" id="MobiDB-lite"/>
    </source>
</evidence>
<keyword evidence="3" id="KW-1185">Reference proteome</keyword>
<sequence length="205" mass="22764">MDSEEKDDAKADDTCEPNNIGDNDDCASNSGDKNLKVGGQDDNEQFDGSAGDHGFEEYTEINKFSMVYEEEILRPKKLIKSASLKSLIEFECCRAIGTKIDMFYTRASIRVAIWTLELRPDVEILNRHVCVSNAIICPVRKMTKWNGGGRSQQIAQGQNWICRPVVSRTGSFEEDVRQFGASSSRSSQTSILGVEAEMTTESDCG</sequence>
<comment type="caution">
    <text evidence="2">The sequence shown here is derived from an EMBL/GenBank/DDBJ whole genome shotgun (WGS) entry which is preliminary data.</text>
</comment>